<feature type="binding site" evidence="19">
    <location>
        <position position="100"/>
    </location>
    <ligand>
        <name>substrate</name>
    </ligand>
</feature>
<dbReference type="InterPro" id="IPR019872">
    <property type="entry name" value="Sec-tRNA_Se_transferase"/>
</dbReference>
<comment type="cofactor">
    <cofactor evidence="1 18 20">
        <name>pyridoxal 5'-phosphate</name>
        <dbReference type="ChEBI" id="CHEBI:597326"/>
    </cofactor>
</comment>
<comment type="similarity">
    <text evidence="4 18">Belongs to the SepSecS family.</text>
</comment>
<keyword evidence="8 18" id="KW-0808">Transferase</keyword>
<evidence type="ECO:0000256" key="4">
    <source>
        <dbReference type="ARBA" id="ARBA00007037"/>
    </source>
</evidence>
<dbReference type="GO" id="GO:0001514">
    <property type="term" value="P:selenocysteine incorporation"/>
    <property type="evidence" value="ECO:0007669"/>
    <property type="project" value="TreeGrafter"/>
</dbReference>
<sequence length="465" mass="51740">MNQHSSVILSSTLLLAEEAKASRENLMKQLLRQKQIPMHSWDDLQIRYLFTYLSALDSNNFPNHTGVGEREGRVFSQIVKERHFYLSHGIGRSGDIKSSQPKATGSSIVSQLANAMALHAIHLSGIRNAKECVVVPCSTGMALTLCMLNFRRQKPAASHVLWSRIDQKSCFKSILAAGYTPQILQLKIDDNNDQLKMTLEDLEVAIENLGVPNILCVMTTTSCFAPRIPDDIINVAKICKRLNVFHLVNNAYGLQCDKICNIVEEASRVGRVDAFVQSTDKNFMVPVGATIIGSFERSIIDSIAQLYPGRASASPLIDLVITLLSMGQDGYLELRKKRKTLFDDFKQKLSILAAKYDEKVLSTPKNTISMAMTLSKLDSALKSAEITKLGSMLFTRQCSGARVVVKGQGKLIEGIIFEGWMSHYPNYTCSYLNVAVAIGLESREIDRFLKILEDCLCKIYSRSSE</sequence>
<dbReference type="NCBIfam" id="TIGR03531">
    <property type="entry name" value="selenium_SpcS"/>
    <property type="match status" value="1"/>
</dbReference>
<dbReference type="Pfam" id="PF05889">
    <property type="entry name" value="SepSecS"/>
    <property type="match status" value="1"/>
</dbReference>
<dbReference type="Gene3D" id="3.40.640.10">
    <property type="entry name" value="Type I PLP-dependent aspartate aminotransferase-like (Major domain)"/>
    <property type="match status" value="1"/>
</dbReference>
<dbReference type="PANTHER" id="PTHR12944:SF2">
    <property type="entry name" value="O-PHOSPHOSERYL-TRNA(SEC) SELENIUM TRANSFERASE"/>
    <property type="match status" value="1"/>
</dbReference>
<evidence type="ECO:0000256" key="18">
    <source>
        <dbReference type="PIRNR" id="PIRNR017689"/>
    </source>
</evidence>
<protein>
    <recommendedName>
        <fullName evidence="6 18">O-phosphoseryl-tRNA(Sec) selenium transferase</fullName>
        <ecNumber evidence="5 18">2.9.1.2</ecNumber>
    </recommendedName>
    <alternativeName>
        <fullName evidence="14 18">Selenocysteine synthase</fullName>
    </alternativeName>
    <alternativeName>
        <fullName evidence="15 18">Selenocysteinyl-tRNA(Sec) synthase</fullName>
    </alternativeName>
    <alternativeName>
        <fullName evidence="16 18">Sep-tRNA:Sec-tRNA synthase</fullName>
    </alternativeName>
</protein>
<comment type="subunit">
    <text evidence="13">Homotetramer formed by a catalytic dimer and a non-catalytic dimer serving as a binding platform that orients tRNASec for catalysis. Each tetramer binds the CCA ends of two tRNAs which point to the active sites of the catalytic dimer.</text>
</comment>
<evidence type="ECO:0000256" key="2">
    <source>
        <dbReference type="ARBA" id="ARBA00002552"/>
    </source>
</evidence>
<evidence type="ECO:0000256" key="1">
    <source>
        <dbReference type="ARBA" id="ARBA00001933"/>
    </source>
</evidence>
<dbReference type="GO" id="GO:0000049">
    <property type="term" value="F:tRNA binding"/>
    <property type="evidence" value="ECO:0007669"/>
    <property type="project" value="UniProtKB-UniRule"/>
</dbReference>
<name>A0A915JYK6_ROMCU</name>
<keyword evidence="10 18" id="KW-0663">Pyridoxal phosphate</keyword>
<keyword evidence="9 18" id="KW-0694">RNA-binding</keyword>
<dbReference type="InterPro" id="IPR008829">
    <property type="entry name" value="SepSecS/SepCysS"/>
</dbReference>
<keyword evidence="11 18" id="KW-0648">Protein biosynthesis</keyword>
<keyword evidence="21" id="KW-1185">Reference proteome</keyword>
<feature type="binding site" evidence="19">
    <location>
        <position position="268"/>
    </location>
    <ligand>
        <name>tRNA</name>
        <dbReference type="ChEBI" id="CHEBI:17843"/>
    </ligand>
</feature>
<evidence type="ECO:0000256" key="17">
    <source>
        <dbReference type="ARBA" id="ARBA00048808"/>
    </source>
</evidence>
<feature type="binding site" evidence="19">
    <location>
        <position position="92"/>
    </location>
    <ligand>
        <name>substrate</name>
    </ligand>
</feature>
<evidence type="ECO:0000313" key="22">
    <source>
        <dbReference type="WBParaSite" id="nRc.2.0.1.t31164-RA"/>
    </source>
</evidence>
<dbReference type="WBParaSite" id="nRc.2.0.1.t31164-RA">
    <property type="protein sequence ID" value="nRc.2.0.1.t31164-RA"/>
    <property type="gene ID" value="nRc.2.0.1.g31164"/>
</dbReference>
<evidence type="ECO:0000256" key="19">
    <source>
        <dbReference type="PIRSR" id="PIRSR017689-1"/>
    </source>
</evidence>
<dbReference type="AlphaFoldDB" id="A0A915JYK6"/>
<reference evidence="22" key="1">
    <citation type="submission" date="2022-11" db="UniProtKB">
        <authorList>
            <consortium name="WormBaseParasite"/>
        </authorList>
    </citation>
    <scope>IDENTIFICATION</scope>
</reference>
<dbReference type="PIRSF" id="PIRSF017689">
    <property type="entry name" value="SepSecS"/>
    <property type="match status" value="1"/>
</dbReference>
<keyword evidence="18" id="KW-0963">Cytoplasm</keyword>
<dbReference type="EC" id="2.9.1.2" evidence="5 18"/>
<feature type="modified residue" description="N6-(pyridoxal phosphate)lysine" evidence="20">
    <location>
        <position position="281"/>
    </location>
</feature>
<proteinExistence type="inferred from homology"/>
<evidence type="ECO:0000256" key="16">
    <source>
        <dbReference type="ARBA" id="ARBA00032693"/>
    </source>
</evidence>
<evidence type="ECO:0000256" key="20">
    <source>
        <dbReference type="PIRSR" id="PIRSR017689-50"/>
    </source>
</evidence>
<evidence type="ECO:0000256" key="8">
    <source>
        <dbReference type="ARBA" id="ARBA00022679"/>
    </source>
</evidence>
<evidence type="ECO:0000256" key="5">
    <source>
        <dbReference type="ARBA" id="ARBA00012464"/>
    </source>
</evidence>
<dbReference type="GO" id="GO:0001717">
    <property type="term" value="P:conversion of seryl-tRNAsec to selenocys-tRNAsec"/>
    <property type="evidence" value="ECO:0007669"/>
    <property type="project" value="UniProtKB-UniRule"/>
</dbReference>
<evidence type="ECO:0000256" key="6">
    <source>
        <dbReference type="ARBA" id="ARBA00021963"/>
    </source>
</evidence>
<dbReference type="GO" id="GO:0098621">
    <property type="term" value="F:O-phosphoseryl-tRNA(Sec) selenium transferase activity"/>
    <property type="evidence" value="ECO:0007669"/>
    <property type="project" value="UniProtKB-EC"/>
</dbReference>
<comment type="subcellular location">
    <subcellularLocation>
        <location evidence="18">Cytoplasm</location>
    </subcellularLocation>
</comment>
<comment type="pathway">
    <text evidence="3 18">Aminoacyl-tRNA biosynthesis; selenocysteinyl-tRNA(Sec) biosynthesis; selenocysteinyl-tRNA(Sec) from L-seryl-tRNA(Sec) (archaeal/eukaryal route): step 2/2.</text>
</comment>
<feature type="binding site" evidence="19">
    <location>
        <position position="310"/>
    </location>
    <ligand>
        <name>substrate</name>
    </ligand>
</feature>
<evidence type="ECO:0000256" key="3">
    <source>
        <dbReference type="ARBA" id="ARBA00004822"/>
    </source>
</evidence>
<evidence type="ECO:0000256" key="9">
    <source>
        <dbReference type="ARBA" id="ARBA00022884"/>
    </source>
</evidence>
<feature type="binding site" evidence="19">
    <location>
        <position position="70"/>
    </location>
    <ligand>
        <name>pyridoxal 5'-phosphate</name>
        <dbReference type="ChEBI" id="CHEBI:597326"/>
    </ligand>
</feature>
<evidence type="ECO:0000256" key="14">
    <source>
        <dbReference type="ARBA" id="ARBA00030669"/>
    </source>
</evidence>
<evidence type="ECO:0000256" key="11">
    <source>
        <dbReference type="ARBA" id="ARBA00022917"/>
    </source>
</evidence>
<dbReference type="Proteomes" id="UP000887565">
    <property type="component" value="Unplaced"/>
</dbReference>
<comment type="catalytic activity">
    <reaction evidence="17 18">
        <text>O-phospho-L-seryl-tRNA(Sec) + selenophosphate + H2O = L-selenocysteinyl-tRNA(Sec) + 2 phosphate</text>
        <dbReference type="Rhea" id="RHEA:25041"/>
        <dbReference type="Rhea" id="RHEA-COMP:9743"/>
        <dbReference type="Rhea" id="RHEA-COMP:9947"/>
        <dbReference type="ChEBI" id="CHEBI:15377"/>
        <dbReference type="ChEBI" id="CHEBI:16144"/>
        <dbReference type="ChEBI" id="CHEBI:43474"/>
        <dbReference type="ChEBI" id="CHEBI:78551"/>
        <dbReference type="ChEBI" id="CHEBI:78573"/>
        <dbReference type="EC" id="2.9.1.2"/>
    </reaction>
</comment>
<dbReference type="OMA" id="MSHANDY"/>
<dbReference type="PANTHER" id="PTHR12944">
    <property type="entry name" value="SOLUBLE LIVER ANTIGEN/LIVER PANCREAS ANTIGEN"/>
    <property type="match status" value="1"/>
</dbReference>
<dbReference type="GO" id="GO:0005737">
    <property type="term" value="C:cytoplasm"/>
    <property type="evidence" value="ECO:0007669"/>
    <property type="project" value="UniProtKB-SubCell"/>
</dbReference>
<evidence type="ECO:0000256" key="12">
    <source>
        <dbReference type="ARBA" id="ARBA00023266"/>
    </source>
</evidence>
<organism evidence="21 22">
    <name type="scientific">Romanomermis culicivorax</name>
    <name type="common">Nematode worm</name>
    <dbReference type="NCBI Taxonomy" id="13658"/>
    <lineage>
        <taxon>Eukaryota</taxon>
        <taxon>Metazoa</taxon>
        <taxon>Ecdysozoa</taxon>
        <taxon>Nematoda</taxon>
        <taxon>Enoplea</taxon>
        <taxon>Dorylaimia</taxon>
        <taxon>Mermithida</taxon>
        <taxon>Mermithoidea</taxon>
        <taxon>Mermithidae</taxon>
        <taxon>Romanomermis</taxon>
    </lineage>
</organism>
<evidence type="ECO:0000256" key="15">
    <source>
        <dbReference type="ARBA" id="ARBA00032048"/>
    </source>
</evidence>
<dbReference type="InterPro" id="IPR015424">
    <property type="entry name" value="PyrdxlP-dep_Trfase"/>
</dbReference>
<dbReference type="SUPFAM" id="SSF53383">
    <property type="entry name" value="PLP-dependent transferases"/>
    <property type="match status" value="1"/>
</dbReference>
<comment type="function">
    <text evidence="2 18">Converts O-phosphoseryl-tRNA(Sec) to selenocysteinyl-tRNA(Sec) required for selenoprotein biosynthesis.</text>
</comment>
<evidence type="ECO:0000256" key="10">
    <source>
        <dbReference type="ARBA" id="ARBA00022898"/>
    </source>
</evidence>
<feature type="binding site" evidence="19">
    <location>
        <position position="396"/>
    </location>
    <ligand>
        <name>tRNA</name>
        <dbReference type="ChEBI" id="CHEBI:17843"/>
    </ligand>
</feature>
<keyword evidence="7 18" id="KW-0820">tRNA-binding</keyword>
<keyword evidence="12 18" id="KW-0711">Selenium</keyword>
<evidence type="ECO:0000256" key="7">
    <source>
        <dbReference type="ARBA" id="ARBA00022555"/>
    </source>
</evidence>
<feature type="binding site" evidence="19">
    <location>
        <position position="93"/>
    </location>
    <ligand>
        <name>substrate</name>
    </ligand>
</feature>
<feature type="site" description="May act as a substrate filter by repelling compounds with a negatively charged alpha-carboxylate" evidence="20">
    <location>
        <position position="69"/>
    </location>
</feature>
<accession>A0A915JYK6</accession>
<evidence type="ECO:0000256" key="13">
    <source>
        <dbReference type="ARBA" id="ARBA00026053"/>
    </source>
</evidence>
<dbReference type="InterPro" id="IPR015421">
    <property type="entry name" value="PyrdxlP-dep_Trfase_major"/>
</dbReference>
<evidence type="ECO:0000313" key="21">
    <source>
        <dbReference type="Proteomes" id="UP000887565"/>
    </source>
</evidence>